<proteinExistence type="predicted"/>
<feature type="coiled-coil region" evidence="1">
    <location>
        <begin position="452"/>
        <end position="499"/>
    </location>
</feature>
<dbReference type="Gene3D" id="3.80.10.10">
    <property type="entry name" value="Ribonuclease Inhibitor"/>
    <property type="match status" value="2"/>
</dbReference>
<keyword evidence="1" id="KW-0175">Coiled coil</keyword>
<dbReference type="PANTHER" id="PTHR37707:SF1">
    <property type="entry name" value="MATERNAL EFFECT EMBRYO ARREST 9"/>
    <property type="match status" value="1"/>
</dbReference>
<sequence>MRKWKEWSCLGGQGGEFPRLKELYIERCPKLTGDLPTHLPFLTRLWIKECEQLVAPLPRVPAILQLTTRSRDIPQWKELPPLLQELSIKNSDSLESLLEEGMLQSNTCLRELRIRNCSFSRPLGRVCLPITLKSLSIECKKLEFLLPEFLKCHHPSLRYFWISGSTCNSLSSFPLGNFPSLSYLGFHNLKGLESLSISISEGGVTSFHDLYITGCPNLVSVELPALHFSNYYIRDCKNLKWLLHNATCFQSLTIKGCPELIFPIQGLQGLSSLTSLKISDLPNLMSLESLELQLLTSLEKLEICDCPKLQFLTEEQLPTNLSVLTIQNCPLLKDRCKFWTGEDWHHIAHIPHIVIDDQVSLSVILLSCKLMLKSQAALQMLGEERSQTIFKVIAVQRMVLFHQVQTTTTMEALLSQFTFLSNQALSDKNFDPSTIEELMKLFELEAYKSWASLELEQQKEVEEAEISMKEAEAYLDSVMDSAMEEFRLFEEELERTSKAEYDSLVQTADNARKMGKLMEKAATIASKKYIEAAMNSATSTMKMAWKGISSKKVHPS</sequence>
<evidence type="ECO:0000313" key="2">
    <source>
        <dbReference type="EMBL" id="CAN66186.1"/>
    </source>
</evidence>
<dbReference type="InterPro" id="IPR032675">
    <property type="entry name" value="LRR_dom_sf"/>
</dbReference>
<name>A5BZL8_VITVI</name>
<evidence type="ECO:0008006" key="3">
    <source>
        <dbReference type="Google" id="ProtNLM"/>
    </source>
</evidence>
<dbReference type="ExpressionAtlas" id="A5BZL8">
    <property type="expression patterns" value="baseline and differential"/>
</dbReference>
<dbReference type="EMBL" id="AM476912">
    <property type="protein sequence ID" value="CAN66186.1"/>
    <property type="molecule type" value="Genomic_DNA"/>
</dbReference>
<organism evidence="2">
    <name type="scientific">Vitis vinifera</name>
    <name type="common">Grape</name>
    <dbReference type="NCBI Taxonomy" id="29760"/>
    <lineage>
        <taxon>Eukaryota</taxon>
        <taxon>Viridiplantae</taxon>
        <taxon>Streptophyta</taxon>
        <taxon>Embryophyta</taxon>
        <taxon>Tracheophyta</taxon>
        <taxon>Spermatophyta</taxon>
        <taxon>Magnoliopsida</taxon>
        <taxon>eudicotyledons</taxon>
        <taxon>Gunneridae</taxon>
        <taxon>Pentapetalae</taxon>
        <taxon>rosids</taxon>
        <taxon>Vitales</taxon>
        <taxon>Vitaceae</taxon>
        <taxon>Viteae</taxon>
        <taxon>Vitis</taxon>
    </lineage>
</organism>
<protein>
    <recommendedName>
        <fullName evidence="3">Disease resistance protein</fullName>
    </recommendedName>
</protein>
<dbReference type="PANTHER" id="PTHR37707">
    <property type="entry name" value="MATERNAL EFFECT EMBRYO ARREST 9"/>
    <property type="match status" value="1"/>
</dbReference>
<dbReference type="SUPFAM" id="SSF52058">
    <property type="entry name" value="L domain-like"/>
    <property type="match status" value="1"/>
</dbReference>
<gene>
    <name evidence="2" type="ORF">VITISV_032381</name>
</gene>
<reference evidence="2" key="1">
    <citation type="journal article" date="2007" name="PLoS ONE">
        <title>The first genome sequence of an elite grapevine cultivar (Pinot noir Vitis vinifera L.): coping with a highly heterozygous genome.</title>
        <authorList>
            <person name="Velasco R."/>
            <person name="Zharkikh A."/>
            <person name="Troggio M."/>
            <person name="Cartwright D.A."/>
            <person name="Cestaro A."/>
            <person name="Pruss D."/>
            <person name="Pindo M."/>
            <person name="FitzGerald L.M."/>
            <person name="Vezzulli S."/>
            <person name="Reid J."/>
            <person name="Malacarne G."/>
            <person name="Iliev D."/>
            <person name="Coppola G."/>
            <person name="Wardell B."/>
            <person name="Micheletti D."/>
            <person name="Macalma T."/>
            <person name="Facci M."/>
            <person name="Mitchell J.T."/>
            <person name="Perazzolli M."/>
            <person name="Eldredge G."/>
            <person name="Gatto P."/>
            <person name="Oyzerski R."/>
            <person name="Moretto M."/>
            <person name="Gutin N."/>
            <person name="Stefanini M."/>
            <person name="Chen Y."/>
            <person name="Segala C."/>
            <person name="Davenport C."/>
            <person name="Dematte L."/>
            <person name="Mraz A."/>
            <person name="Battilana J."/>
            <person name="Stormo K."/>
            <person name="Costa F."/>
            <person name="Tao Q."/>
            <person name="Si-Ammour A."/>
            <person name="Harkins T."/>
            <person name="Lackey A."/>
            <person name="Perbost C."/>
            <person name="Taillon B."/>
            <person name="Stella A."/>
            <person name="Solovyev V."/>
            <person name="Fawcett J.A."/>
            <person name="Sterck L."/>
            <person name="Vandepoele K."/>
            <person name="Grando S.M."/>
            <person name="Toppo S."/>
            <person name="Moser C."/>
            <person name="Lanchbury J."/>
            <person name="Bogden R."/>
            <person name="Skolnick M."/>
            <person name="Sgaramella V."/>
            <person name="Bhatnagar S.K."/>
            <person name="Fontana P."/>
            <person name="Gutin A."/>
            <person name="Van de Peer Y."/>
            <person name="Salamini F."/>
            <person name="Viola R."/>
        </authorList>
    </citation>
    <scope>NUCLEOTIDE SEQUENCE</scope>
</reference>
<evidence type="ECO:0000256" key="1">
    <source>
        <dbReference type="SAM" id="Coils"/>
    </source>
</evidence>
<accession>A5BZL8</accession>
<dbReference type="OrthoDB" id="992831at2759"/>
<dbReference type="AlphaFoldDB" id="A5BZL8"/>